<dbReference type="Proteomes" id="UP000784919">
    <property type="component" value="Unassembled WGS sequence"/>
</dbReference>
<organism evidence="2 3">
    <name type="scientific">Claviceps arundinis</name>
    <dbReference type="NCBI Taxonomy" id="1623583"/>
    <lineage>
        <taxon>Eukaryota</taxon>
        <taxon>Fungi</taxon>
        <taxon>Dikarya</taxon>
        <taxon>Ascomycota</taxon>
        <taxon>Pezizomycotina</taxon>
        <taxon>Sordariomycetes</taxon>
        <taxon>Hypocreomycetidae</taxon>
        <taxon>Hypocreales</taxon>
        <taxon>Clavicipitaceae</taxon>
        <taxon>Claviceps</taxon>
    </lineage>
</organism>
<evidence type="ECO:0000313" key="2">
    <source>
        <dbReference type="EMBL" id="KAG5960217.1"/>
    </source>
</evidence>
<protein>
    <submittedName>
        <fullName evidence="2">Uncharacterized protein</fullName>
    </submittedName>
</protein>
<feature type="non-terminal residue" evidence="2">
    <location>
        <position position="106"/>
    </location>
</feature>
<sequence length="106" mass="11994">MDTSSPDYDSESPSYQTSFYENDDAEASKPDAFIEYVLSDIKYPDEVLEEELRRVNRASPYCHPGGASEGAPSESAATEYVQSLLESPDHIFKQVLRVTKIQFHRL</sequence>
<evidence type="ECO:0000256" key="1">
    <source>
        <dbReference type="SAM" id="MobiDB-lite"/>
    </source>
</evidence>
<dbReference type="AlphaFoldDB" id="A0A9P7MNS3"/>
<dbReference type="OrthoDB" id="10374517at2759"/>
<evidence type="ECO:0000313" key="3">
    <source>
        <dbReference type="Proteomes" id="UP000784919"/>
    </source>
</evidence>
<dbReference type="EMBL" id="SRPS01000294">
    <property type="protein sequence ID" value="KAG5960217.1"/>
    <property type="molecule type" value="Genomic_DNA"/>
</dbReference>
<gene>
    <name evidence="2" type="ORF">E4U56_004490</name>
</gene>
<proteinExistence type="predicted"/>
<accession>A0A9P7MNS3</accession>
<feature type="region of interest" description="Disordered" evidence="1">
    <location>
        <begin position="1"/>
        <end position="22"/>
    </location>
</feature>
<reference evidence="2" key="1">
    <citation type="journal article" date="2020" name="bioRxiv">
        <title>Whole genome comparisons of ergot fungi reveals the divergence and evolution of species within the genus Claviceps are the result of varying mechanisms driving genome evolution and host range expansion.</title>
        <authorList>
            <person name="Wyka S.A."/>
            <person name="Mondo S.J."/>
            <person name="Liu M."/>
            <person name="Dettman J."/>
            <person name="Nalam V."/>
            <person name="Broders K.D."/>
        </authorList>
    </citation>
    <scope>NUCLEOTIDE SEQUENCE</scope>
    <source>
        <strain evidence="2">CCC 1102</strain>
    </source>
</reference>
<feature type="compositionally biased region" description="Low complexity" evidence="1">
    <location>
        <begin position="1"/>
        <end position="15"/>
    </location>
</feature>
<comment type="caution">
    <text evidence="2">The sequence shown here is derived from an EMBL/GenBank/DDBJ whole genome shotgun (WGS) entry which is preliminary data.</text>
</comment>
<name>A0A9P7MNS3_9HYPO</name>